<protein>
    <recommendedName>
        <fullName evidence="4">Polysaccharide chain length determinant N-terminal domain-containing protein</fullName>
    </recommendedName>
</protein>
<keyword evidence="1" id="KW-1133">Transmembrane helix</keyword>
<dbReference type="SUPFAM" id="SSF52540">
    <property type="entry name" value="P-loop containing nucleoside triphosphate hydrolases"/>
    <property type="match status" value="1"/>
</dbReference>
<proteinExistence type="predicted"/>
<reference evidence="3" key="1">
    <citation type="submission" date="2017-02" db="EMBL/GenBank/DDBJ databases">
        <title>Tessaracoccus aquaemaris sp. nov., isolated from the intestine of a Korean rockfish, Sebastes schlegelii, in a marine aquaculture pond.</title>
        <authorList>
            <person name="Tak E.J."/>
            <person name="Bae J.-W."/>
        </authorList>
    </citation>
    <scope>NUCLEOTIDE SEQUENCE [LARGE SCALE GENOMIC DNA]</scope>
    <source>
        <strain evidence="3">NSG39</strain>
    </source>
</reference>
<feature type="transmembrane region" description="Helical" evidence="1">
    <location>
        <begin position="168"/>
        <end position="189"/>
    </location>
</feature>
<dbReference type="KEGG" id="tes:BW730_16065"/>
<dbReference type="RefSeq" id="WP_077687142.1">
    <property type="nucleotide sequence ID" value="NZ_CP019606.1"/>
</dbReference>
<dbReference type="Gene3D" id="3.40.50.300">
    <property type="entry name" value="P-loop containing nucleotide triphosphate hydrolases"/>
    <property type="match status" value="1"/>
</dbReference>
<dbReference type="AlphaFoldDB" id="A0A1Q2CRR0"/>
<sequence>MTIASLLRTAKRHIGVALLVAIVTGLLGGLFVSLTSKSTTQASATVTLVPTSTMPTDVNAQQNMSQLVSSAIELFSTPRVQVPASESVSPTIPLIDLQRRLVVKSGSQSLIALVTFSDEDPARAEQVLKASIDAFQKELAGAPFQGDVMSIDMGTVTYDTQTEEGPGLLMAIASGIAVGVLLGLTYLVVRILLDSRIWVAADIADLTDDSVIAVIDGSNRAEAARLLAHDVDYLAPGHGPRTIGFGGLTTAGPAAGIARAVADELAVSHRTTLVDLDLSGRPLGDANPGAADVISQRVGLAAALNGTDDGVRLLSAGGPVPNPVELAGNDGVGSLLQEVGQGSDWALVTVAPLLASGAGSLVARRLDAFVLVVEAGAATRPQLREALAIIESGSVPLAGIALVAAS</sequence>
<dbReference type="OrthoDB" id="9812433at2"/>
<gene>
    <name evidence="2" type="ORF">BW730_16065</name>
</gene>
<name>A0A1Q2CRR0_9ACTN</name>
<evidence type="ECO:0000256" key="1">
    <source>
        <dbReference type="SAM" id="Phobius"/>
    </source>
</evidence>
<dbReference type="InterPro" id="IPR027417">
    <property type="entry name" value="P-loop_NTPase"/>
</dbReference>
<evidence type="ECO:0008006" key="4">
    <source>
        <dbReference type="Google" id="ProtNLM"/>
    </source>
</evidence>
<keyword evidence="1" id="KW-0812">Transmembrane</keyword>
<evidence type="ECO:0000313" key="2">
    <source>
        <dbReference type="EMBL" id="AQP48794.1"/>
    </source>
</evidence>
<dbReference type="EMBL" id="CP019606">
    <property type="protein sequence ID" value="AQP48794.1"/>
    <property type="molecule type" value="Genomic_DNA"/>
</dbReference>
<dbReference type="GO" id="GO:0004713">
    <property type="term" value="F:protein tyrosine kinase activity"/>
    <property type="evidence" value="ECO:0007669"/>
    <property type="project" value="TreeGrafter"/>
</dbReference>
<keyword evidence="1" id="KW-0472">Membrane</keyword>
<evidence type="ECO:0000313" key="3">
    <source>
        <dbReference type="Proteomes" id="UP000188145"/>
    </source>
</evidence>
<accession>A0A1Q2CRR0</accession>
<dbReference type="STRING" id="1332264.BW730_16065"/>
<organism evidence="2 3">
    <name type="scientific">Tessaracoccus aquimaris</name>
    <dbReference type="NCBI Taxonomy" id="1332264"/>
    <lineage>
        <taxon>Bacteria</taxon>
        <taxon>Bacillati</taxon>
        <taxon>Actinomycetota</taxon>
        <taxon>Actinomycetes</taxon>
        <taxon>Propionibacteriales</taxon>
        <taxon>Propionibacteriaceae</taxon>
        <taxon>Tessaracoccus</taxon>
    </lineage>
</organism>
<keyword evidence="3" id="KW-1185">Reference proteome</keyword>
<dbReference type="GO" id="GO:0005886">
    <property type="term" value="C:plasma membrane"/>
    <property type="evidence" value="ECO:0007669"/>
    <property type="project" value="TreeGrafter"/>
</dbReference>
<feature type="transmembrane region" description="Helical" evidence="1">
    <location>
        <begin position="12"/>
        <end position="34"/>
    </location>
</feature>
<dbReference type="Proteomes" id="UP000188145">
    <property type="component" value="Chromosome"/>
</dbReference>
<dbReference type="PANTHER" id="PTHR32309">
    <property type="entry name" value="TYROSINE-PROTEIN KINASE"/>
    <property type="match status" value="1"/>
</dbReference>
<dbReference type="InterPro" id="IPR050445">
    <property type="entry name" value="Bact_polysacc_biosynth/exp"/>
</dbReference>
<dbReference type="PANTHER" id="PTHR32309:SF13">
    <property type="entry name" value="FERRIC ENTEROBACTIN TRANSPORT PROTEIN FEPE"/>
    <property type="match status" value="1"/>
</dbReference>